<dbReference type="Proteomes" id="UP000005954">
    <property type="component" value="Unassembled WGS sequence"/>
</dbReference>
<proteinExistence type="predicted"/>
<feature type="region of interest" description="Disordered" evidence="1">
    <location>
        <begin position="42"/>
        <end position="99"/>
    </location>
</feature>
<dbReference type="EMBL" id="AALY01000003">
    <property type="protein sequence ID" value="EAP75463.1"/>
    <property type="molecule type" value="Genomic_DNA"/>
</dbReference>
<evidence type="ECO:0000313" key="3">
    <source>
        <dbReference type="Proteomes" id="UP000005954"/>
    </source>
</evidence>
<sequence length="199" mass="19947">MGGIGRIAVAGLALILLQACMIGGIYPDTQGDGSAIAATADEGDAPATPVKPVTQAGSKSAAKPVAKPASKAASKPATTPAKPAATAGSAATVRDSDVTETRTQIDLSVTYLVRLLVPTGSKLDLVAKGPGGTVTRSIYTGRYGPPYAVSLPVGAEAQFPLEITATLHSAAGHVLRGKTEIAAMPQETVEIVMMPSGAE</sequence>
<protein>
    <recommendedName>
        <fullName evidence="4">Lipoprotein</fullName>
    </recommendedName>
</protein>
<keyword evidence="3" id="KW-1185">Reference proteome</keyword>
<dbReference type="HOGENOM" id="CLU_1371326_0_0_5"/>
<feature type="compositionally biased region" description="Low complexity" evidence="1">
    <location>
        <begin position="56"/>
        <end position="93"/>
    </location>
</feature>
<dbReference type="AlphaFoldDB" id="A3SQQ4"/>
<dbReference type="STRING" id="89187.ISM_10081"/>
<organism evidence="2 3">
    <name type="scientific">Roseovarius nubinhibens (strain ATCC BAA-591 / DSM 15170 / ISM)</name>
    <dbReference type="NCBI Taxonomy" id="89187"/>
    <lineage>
        <taxon>Bacteria</taxon>
        <taxon>Pseudomonadati</taxon>
        <taxon>Pseudomonadota</taxon>
        <taxon>Alphaproteobacteria</taxon>
        <taxon>Rhodobacterales</taxon>
        <taxon>Roseobacteraceae</taxon>
        <taxon>Roseovarius</taxon>
    </lineage>
</organism>
<evidence type="ECO:0008006" key="4">
    <source>
        <dbReference type="Google" id="ProtNLM"/>
    </source>
</evidence>
<dbReference type="PROSITE" id="PS51257">
    <property type="entry name" value="PROKAR_LIPOPROTEIN"/>
    <property type="match status" value="1"/>
</dbReference>
<name>A3SQQ4_ROSNI</name>
<gene>
    <name evidence="2" type="ORF">ISM_10081</name>
</gene>
<evidence type="ECO:0000256" key="1">
    <source>
        <dbReference type="SAM" id="MobiDB-lite"/>
    </source>
</evidence>
<accession>A3SQQ4</accession>
<reference evidence="2 3" key="1">
    <citation type="submission" date="2005-12" db="EMBL/GenBank/DDBJ databases">
        <authorList>
            <person name="Moran M.A."/>
            <person name="Ferriera S."/>
            <person name="Johnson J."/>
            <person name="Kravitz S."/>
            <person name="Halpern A."/>
            <person name="Remington K."/>
            <person name="Beeson K."/>
            <person name="Tran B."/>
            <person name="Rogers Y.-H."/>
            <person name="Friedman R."/>
            <person name="Venter J.C."/>
        </authorList>
    </citation>
    <scope>NUCLEOTIDE SEQUENCE [LARGE SCALE GENOMIC DNA]</scope>
    <source>
        <strain evidence="3">ATCC BAA-591 / DSM 15170 / ISM</strain>
    </source>
</reference>
<evidence type="ECO:0000313" key="2">
    <source>
        <dbReference type="EMBL" id="EAP75463.1"/>
    </source>
</evidence>
<comment type="caution">
    <text evidence="2">The sequence shown here is derived from an EMBL/GenBank/DDBJ whole genome shotgun (WGS) entry which is preliminary data.</text>
</comment>